<dbReference type="SUPFAM" id="SSF49785">
    <property type="entry name" value="Galactose-binding domain-like"/>
    <property type="match status" value="1"/>
</dbReference>
<dbReference type="Ensembl" id="ENSVURT00010037049.1">
    <property type="protein sequence ID" value="ENSVURP00010032542.1"/>
    <property type="gene ID" value="ENSVURG00010024825.1"/>
</dbReference>
<sequence>MATPVPLVCSQTVSRVSSVLNRDVKQFGKKNLFDEQDETCWNSDQGSSQWVMLEFPQPVRVSQVQIQFQGGFASRQGRLEGGRKSESLEKIGDFYPQDNNSLQISSLFCGKGGAHGLEAKSGRPRDVEVPQEASVGVGEKRQVYRYVN</sequence>
<dbReference type="InterPro" id="IPR008979">
    <property type="entry name" value="Galactose-bd-like_sf"/>
</dbReference>
<reference evidence="2" key="1">
    <citation type="submission" date="2018-12" db="EMBL/GenBank/DDBJ databases">
        <authorList>
            <person name="Yazar S."/>
        </authorList>
    </citation>
    <scope>NUCLEOTIDE SEQUENCE [LARGE SCALE GENOMIC DNA]</scope>
</reference>
<dbReference type="GO" id="GO:0005654">
    <property type="term" value="C:nucleoplasm"/>
    <property type="evidence" value="ECO:0007669"/>
    <property type="project" value="Ensembl"/>
</dbReference>
<reference evidence="1" key="2">
    <citation type="submission" date="2025-08" db="UniProtKB">
        <authorList>
            <consortium name="Ensembl"/>
        </authorList>
    </citation>
    <scope>IDENTIFICATION</scope>
</reference>
<dbReference type="AlphaFoldDB" id="A0A4X2MEL0"/>
<evidence type="ECO:0000313" key="1">
    <source>
        <dbReference type="Ensembl" id="ENSVURP00010032542.1"/>
    </source>
</evidence>
<protein>
    <submittedName>
        <fullName evidence="1">Nuclear receptor 2C2 associated protein</fullName>
    </submittedName>
</protein>
<dbReference type="STRING" id="29139.ENSVURP00010032542"/>
<organism evidence="1 2">
    <name type="scientific">Vombatus ursinus</name>
    <name type="common">Common wombat</name>
    <dbReference type="NCBI Taxonomy" id="29139"/>
    <lineage>
        <taxon>Eukaryota</taxon>
        <taxon>Metazoa</taxon>
        <taxon>Chordata</taxon>
        <taxon>Craniata</taxon>
        <taxon>Vertebrata</taxon>
        <taxon>Euteleostomi</taxon>
        <taxon>Mammalia</taxon>
        <taxon>Metatheria</taxon>
        <taxon>Diprotodontia</taxon>
        <taxon>Vombatidae</taxon>
        <taxon>Vombatus</taxon>
    </lineage>
</organism>
<dbReference type="GeneTree" id="ENSGT00390000017748"/>
<proteinExistence type="predicted"/>
<name>A0A4X2MEL0_VOMUR</name>
<dbReference type="Proteomes" id="UP000314987">
    <property type="component" value="Unassembled WGS sequence"/>
</dbReference>
<accession>A0A4X2MEL0</accession>
<dbReference type="Gene3D" id="2.60.120.260">
    <property type="entry name" value="Galactose-binding domain-like"/>
    <property type="match status" value="1"/>
</dbReference>
<evidence type="ECO:0000313" key="2">
    <source>
        <dbReference type="Proteomes" id="UP000314987"/>
    </source>
</evidence>
<gene>
    <name evidence="1" type="primary">NR2C2AP</name>
</gene>
<reference evidence="1" key="3">
    <citation type="submission" date="2025-09" db="UniProtKB">
        <authorList>
            <consortium name="Ensembl"/>
        </authorList>
    </citation>
    <scope>IDENTIFICATION</scope>
</reference>
<keyword evidence="2" id="KW-1185">Reference proteome</keyword>